<comment type="caution">
    <text evidence="1">The sequence shown here is derived from an EMBL/GenBank/DDBJ whole genome shotgun (WGS) entry which is preliminary data.</text>
</comment>
<sequence length="312" mass="35958">MSDKHSDFIMLPTVDLCFKELMNNPKVRKGFIAALLKIPPHKIQKTTLRPTALRREYGDQKLGILDVSVLLEDGTRIDLEMQVLSFAHWDARALFYLGKLFTEQLQAGDSYAQLKKCIHVSILNFIHIPQDQEYFHSICLCDRKTGKEYTDLFELLILELKKLPAKKEGEDPLLQWLRFLGAKNREELKSMTHDNEYLAEAFTELDKLSSDEQKRLEYEARQKALRDYNSLMEDAETRGLEKGMEKGMKKGLEQGMTKGVSMGQQAALKRIMEHNLSRGRSLQEIADFLGMDLQSVIRLSQEEENQPIPPKP</sequence>
<protein>
    <submittedName>
        <fullName evidence="1">Rpn family recombination-promoting nuclease/putative transposase</fullName>
    </submittedName>
</protein>
<dbReference type="EMBL" id="DVON01000185">
    <property type="protein sequence ID" value="HIV13230.1"/>
    <property type="molecule type" value="Genomic_DNA"/>
</dbReference>
<dbReference type="AlphaFoldDB" id="A0A9D1NUT7"/>
<evidence type="ECO:0000313" key="2">
    <source>
        <dbReference type="Proteomes" id="UP000886723"/>
    </source>
</evidence>
<dbReference type="PANTHER" id="PTHR41317">
    <property type="entry name" value="PD-(D_E)XK NUCLEASE FAMILY TRANSPOSASE"/>
    <property type="match status" value="1"/>
</dbReference>
<dbReference type="Pfam" id="PF12784">
    <property type="entry name" value="PDDEXK_2"/>
    <property type="match status" value="1"/>
</dbReference>
<dbReference type="NCBIfam" id="TIGR01784">
    <property type="entry name" value="T_den_put_tspse"/>
    <property type="match status" value="1"/>
</dbReference>
<reference evidence="1" key="2">
    <citation type="journal article" date="2021" name="PeerJ">
        <title>Extensive microbial diversity within the chicken gut microbiome revealed by metagenomics and culture.</title>
        <authorList>
            <person name="Gilroy R."/>
            <person name="Ravi A."/>
            <person name="Getino M."/>
            <person name="Pursley I."/>
            <person name="Horton D.L."/>
            <person name="Alikhan N.F."/>
            <person name="Baker D."/>
            <person name="Gharbi K."/>
            <person name="Hall N."/>
            <person name="Watson M."/>
            <person name="Adriaenssens E.M."/>
            <person name="Foster-Nyarko E."/>
            <person name="Jarju S."/>
            <person name="Secka A."/>
            <person name="Antonio M."/>
            <person name="Oren A."/>
            <person name="Chaudhuri R.R."/>
            <person name="La Ragione R."/>
            <person name="Hildebrand F."/>
            <person name="Pallen M.J."/>
        </authorList>
    </citation>
    <scope>NUCLEOTIDE SEQUENCE</scope>
    <source>
        <strain evidence="1">ChiBcec2-4451</strain>
    </source>
</reference>
<evidence type="ECO:0000313" key="1">
    <source>
        <dbReference type="EMBL" id="HIV13230.1"/>
    </source>
</evidence>
<organism evidence="1 2">
    <name type="scientific">Candidatus Pullilachnospira stercoravium</name>
    <dbReference type="NCBI Taxonomy" id="2840913"/>
    <lineage>
        <taxon>Bacteria</taxon>
        <taxon>Bacillati</taxon>
        <taxon>Bacillota</taxon>
        <taxon>Clostridia</taxon>
        <taxon>Lachnospirales</taxon>
        <taxon>Lachnospiraceae</taxon>
        <taxon>Lachnospiraceae incertae sedis</taxon>
        <taxon>Candidatus Pullilachnospira</taxon>
    </lineage>
</organism>
<reference evidence="1" key="1">
    <citation type="submission" date="2020-10" db="EMBL/GenBank/DDBJ databases">
        <authorList>
            <person name="Gilroy R."/>
        </authorList>
    </citation>
    <scope>NUCLEOTIDE SEQUENCE</scope>
    <source>
        <strain evidence="1">ChiBcec2-4451</strain>
    </source>
</reference>
<dbReference type="PANTHER" id="PTHR41317:SF1">
    <property type="entry name" value="PD-(D_E)XK NUCLEASE FAMILY TRANSPOSASE"/>
    <property type="match status" value="1"/>
</dbReference>
<name>A0A9D1NUT7_9FIRM</name>
<dbReference type="InterPro" id="IPR010106">
    <property type="entry name" value="RpnA"/>
</dbReference>
<gene>
    <name evidence="1" type="ORF">IAA63_08855</name>
</gene>
<accession>A0A9D1NUT7</accession>
<proteinExistence type="predicted"/>
<dbReference type="Proteomes" id="UP000886723">
    <property type="component" value="Unassembled WGS sequence"/>
</dbReference>